<sequence>SKDSESKKLIKLKKLLLRGSFGKSKKKRLKMPPDFDEPLIDISKSIKIKPI</sequence>
<reference evidence="1" key="1">
    <citation type="submission" date="2021-06" db="EMBL/GenBank/DDBJ databases">
        <authorList>
            <person name="Kallberg Y."/>
            <person name="Tangrot J."/>
            <person name="Rosling A."/>
        </authorList>
    </citation>
    <scope>NUCLEOTIDE SEQUENCE</scope>
    <source>
        <strain evidence="1">AU212A</strain>
    </source>
</reference>
<keyword evidence="2" id="KW-1185">Reference proteome</keyword>
<protein>
    <submittedName>
        <fullName evidence="1">5619_t:CDS:1</fullName>
    </submittedName>
</protein>
<dbReference type="EMBL" id="CAJVPM010011443">
    <property type="protein sequence ID" value="CAG8581229.1"/>
    <property type="molecule type" value="Genomic_DNA"/>
</dbReference>
<accession>A0ACA9MEK2</accession>
<comment type="caution">
    <text evidence="1">The sequence shown here is derived from an EMBL/GenBank/DDBJ whole genome shotgun (WGS) entry which is preliminary data.</text>
</comment>
<gene>
    <name evidence="1" type="ORF">SCALOS_LOCUS6215</name>
</gene>
<evidence type="ECO:0000313" key="2">
    <source>
        <dbReference type="Proteomes" id="UP000789860"/>
    </source>
</evidence>
<feature type="non-terminal residue" evidence="1">
    <location>
        <position position="51"/>
    </location>
</feature>
<proteinExistence type="predicted"/>
<dbReference type="Proteomes" id="UP000789860">
    <property type="component" value="Unassembled WGS sequence"/>
</dbReference>
<name>A0ACA9MEK2_9GLOM</name>
<feature type="non-terminal residue" evidence="1">
    <location>
        <position position="1"/>
    </location>
</feature>
<evidence type="ECO:0000313" key="1">
    <source>
        <dbReference type="EMBL" id="CAG8581229.1"/>
    </source>
</evidence>
<organism evidence="1 2">
    <name type="scientific">Scutellospora calospora</name>
    <dbReference type="NCBI Taxonomy" id="85575"/>
    <lineage>
        <taxon>Eukaryota</taxon>
        <taxon>Fungi</taxon>
        <taxon>Fungi incertae sedis</taxon>
        <taxon>Mucoromycota</taxon>
        <taxon>Glomeromycotina</taxon>
        <taxon>Glomeromycetes</taxon>
        <taxon>Diversisporales</taxon>
        <taxon>Gigasporaceae</taxon>
        <taxon>Scutellospora</taxon>
    </lineage>
</organism>